<feature type="transmembrane region" description="Helical" evidence="1">
    <location>
        <begin position="474"/>
        <end position="499"/>
    </location>
</feature>
<proteinExistence type="predicted"/>
<feature type="transmembrane region" description="Helical" evidence="1">
    <location>
        <begin position="130"/>
        <end position="156"/>
    </location>
</feature>
<dbReference type="Proteomes" id="UP000037784">
    <property type="component" value="Unassembled WGS sequence"/>
</dbReference>
<feature type="transmembrane region" description="Helical" evidence="1">
    <location>
        <begin position="431"/>
        <end position="454"/>
    </location>
</feature>
<accession>A0A0M8K6R0</accession>
<gene>
    <name evidence="2" type="ORF">ARMA_0344</name>
    <name evidence="3" type="ORF">SE16_06325</name>
</gene>
<dbReference type="Pfam" id="PF01944">
    <property type="entry name" value="SpoIIM"/>
    <property type="match status" value="1"/>
</dbReference>
<feature type="transmembrane region" description="Helical" evidence="1">
    <location>
        <begin position="89"/>
        <end position="109"/>
    </location>
</feature>
<reference evidence="4" key="3">
    <citation type="submission" date="2015-08" db="EMBL/GenBank/DDBJ databases">
        <title>Draft Genome Sequence of a Heterotrophic Facultative Anaerobic Bacterium Ardenticatena maritima Strain 110S.</title>
        <authorList>
            <person name="Kawaichi S."/>
            <person name="Yoshida T."/>
            <person name="Sako Y."/>
            <person name="Nakamura R."/>
        </authorList>
    </citation>
    <scope>NUCLEOTIDE SEQUENCE [LARGE SCALE GENOMIC DNA]</scope>
    <source>
        <strain evidence="4">110S</strain>
    </source>
</reference>
<feature type="transmembrane region" description="Helical" evidence="1">
    <location>
        <begin position="231"/>
        <end position="250"/>
    </location>
</feature>
<reference evidence="3 5" key="2">
    <citation type="submission" date="2015-07" db="EMBL/GenBank/DDBJ databases">
        <title>Whole genome sequence of Ardenticatena maritima DSM 23922.</title>
        <authorList>
            <person name="Hemp J."/>
            <person name="Ward L.M."/>
            <person name="Pace L.A."/>
            <person name="Fischer W.W."/>
        </authorList>
    </citation>
    <scope>NUCLEOTIDE SEQUENCE [LARGE SCALE GENOMIC DNA]</scope>
    <source>
        <strain evidence="3 5">110S</strain>
    </source>
</reference>
<dbReference type="RefSeq" id="WP_054491852.1">
    <property type="nucleotide sequence ID" value="NZ_BBZA01000019.1"/>
</dbReference>
<evidence type="ECO:0000313" key="2">
    <source>
        <dbReference type="EMBL" id="GAP61921.1"/>
    </source>
</evidence>
<dbReference type="InterPro" id="IPR002798">
    <property type="entry name" value="SpoIIM-like"/>
</dbReference>
<keyword evidence="1" id="KW-1133">Transmembrane helix</keyword>
<dbReference type="PANTHER" id="PTHR35337:SF1">
    <property type="entry name" value="SLR1478 PROTEIN"/>
    <property type="match status" value="1"/>
</dbReference>
<protein>
    <recommendedName>
        <fullName evidence="6">ABC-2 type transport system permease protein</fullName>
    </recommendedName>
</protein>
<keyword evidence="1" id="KW-0472">Membrane</keyword>
<dbReference type="PANTHER" id="PTHR35337">
    <property type="entry name" value="SLR1478 PROTEIN"/>
    <property type="match status" value="1"/>
</dbReference>
<dbReference type="InParanoid" id="A0A0M8K6R0"/>
<dbReference type="GO" id="GO:0005886">
    <property type="term" value="C:plasma membrane"/>
    <property type="evidence" value="ECO:0007669"/>
    <property type="project" value="UniProtKB-SubCell"/>
</dbReference>
<feature type="transmembrane region" description="Helical" evidence="1">
    <location>
        <begin position="44"/>
        <end position="69"/>
    </location>
</feature>
<dbReference type="GO" id="GO:0140359">
    <property type="term" value="F:ABC-type transporter activity"/>
    <property type="evidence" value="ECO:0007669"/>
    <property type="project" value="InterPro"/>
</dbReference>
<evidence type="ECO:0000313" key="3">
    <source>
        <dbReference type="EMBL" id="KPL88419.1"/>
    </source>
</evidence>
<comment type="caution">
    <text evidence="2">The sequence shown here is derived from an EMBL/GenBank/DDBJ whole genome shotgun (WGS) entry which is preliminary data.</text>
</comment>
<keyword evidence="1" id="KW-0812">Transmembrane</keyword>
<dbReference type="AlphaFoldDB" id="A0A0M8K6R0"/>
<feature type="transmembrane region" description="Helical" evidence="1">
    <location>
        <begin position="401"/>
        <end position="424"/>
    </location>
</feature>
<feature type="transmembrane region" description="Helical" evidence="1">
    <location>
        <begin position="203"/>
        <end position="225"/>
    </location>
</feature>
<feature type="transmembrane region" description="Helical" evidence="1">
    <location>
        <begin position="318"/>
        <end position="338"/>
    </location>
</feature>
<feature type="transmembrane region" description="Helical" evidence="1">
    <location>
        <begin position="168"/>
        <end position="191"/>
    </location>
</feature>
<sequence length="513" mass="56499">MHETSLSSVSTEPLQAEAYLERTLSPALVWTLARRELRDSLRDWRIVIPIGLLTLVFPFIMLLIGAALFDFLEQYGATIIGEQMVPFGLLAVGFFPMSFSLVIALETFVGERERNSLEALFSTPASDVDLYVGKLLASLLLPLVASWFGMAVYALAMVRADMWSLDAYTFALIWLLNTAEGVLMVSAAVIVSSHTTSVRAANLLASFIIVPVALLLQLEGLILFWNKTTALWWLFAGVIVLTIALLRVGIRSFNREHILAREIDFLNLERAWALLKAFWRAAPDDVPRVRQVPEEAPPFHLRRFYTQVLPAMLKRDRWAMATGTFFVLAGFGLGWYLARAWHVPAELIDFNRLDVSQLQAQLQANQTGLAMLPRFSVRAILVHNVRVVFISGVLSLFSVGVVPALSVLAPFTLIGGIASVLAAGGQDWGRFLVAFILPHGVVEIPAVVIGLAYALRIGAMVLGPPRDFSVSEGIVLAIADFLRVLILVVLPLLALAALLEVYLTPRVIVALYG</sequence>
<organism evidence="2 4">
    <name type="scientific">Ardenticatena maritima</name>
    <dbReference type="NCBI Taxonomy" id="872965"/>
    <lineage>
        <taxon>Bacteria</taxon>
        <taxon>Bacillati</taxon>
        <taxon>Chloroflexota</taxon>
        <taxon>Ardenticatenia</taxon>
        <taxon>Ardenticatenales</taxon>
        <taxon>Ardenticatenaceae</taxon>
        <taxon>Ardenticatena</taxon>
    </lineage>
</organism>
<evidence type="ECO:0000313" key="5">
    <source>
        <dbReference type="Proteomes" id="UP000050502"/>
    </source>
</evidence>
<evidence type="ECO:0000256" key="1">
    <source>
        <dbReference type="SAM" id="Phobius"/>
    </source>
</evidence>
<reference evidence="2 4" key="1">
    <citation type="journal article" date="2015" name="Genome Announc.">
        <title>Draft Genome Sequence of a Heterotrophic Facultative Anaerobic Thermophilic Bacterium, Ardenticatena maritima Strain 110ST.</title>
        <authorList>
            <person name="Kawaichi S."/>
            <person name="Yoshida T."/>
            <person name="Sako Y."/>
            <person name="Nakamura R."/>
        </authorList>
    </citation>
    <scope>NUCLEOTIDE SEQUENCE [LARGE SCALE GENOMIC DNA]</scope>
    <source>
        <strain evidence="2 4">110S</strain>
    </source>
</reference>
<dbReference type="OrthoDB" id="138538at2"/>
<keyword evidence="4" id="KW-1185">Reference proteome</keyword>
<dbReference type="Pfam" id="PF12679">
    <property type="entry name" value="ABC2_membrane_2"/>
    <property type="match status" value="1"/>
</dbReference>
<dbReference type="EMBL" id="LGKN01000004">
    <property type="protein sequence ID" value="KPL88419.1"/>
    <property type="molecule type" value="Genomic_DNA"/>
</dbReference>
<dbReference type="EMBL" id="BBZA01000019">
    <property type="protein sequence ID" value="GAP61921.1"/>
    <property type="molecule type" value="Genomic_DNA"/>
</dbReference>
<name>A0A0M8K6R0_9CHLR</name>
<dbReference type="STRING" id="872965.SE16_06325"/>
<dbReference type="Proteomes" id="UP000050502">
    <property type="component" value="Unassembled WGS sequence"/>
</dbReference>
<evidence type="ECO:0000313" key="4">
    <source>
        <dbReference type="Proteomes" id="UP000037784"/>
    </source>
</evidence>
<evidence type="ECO:0008006" key="6">
    <source>
        <dbReference type="Google" id="ProtNLM"/>
    </source>
</evidence>